<organism evidence="1">
    <name type="scientific">Octopus bimaculoides</name>
    <name type="common">California two-spotted octopus</name>
    <dbReference type="NCBI Taxonomy" id="37653"/>
    <lineage>
        <taxon>Eukaryota</taxon>
        <taxon>Metazoa</taxon>
        <taxon>Spiralia</taxon>
        <taxon>Lophotrochozoa</taxon>
        <taxon>Mollusca</taxon>
        <taxon>Cephalopoda</taxon>
        <taxon>Coleoidea</taxon>
        <taxon>Octopodiformes</taxon>
        <taxon>Octopoda</taxon>
        <taxon>Incirrata</taxon>
        <taxon>Octopodidae</taxon>
        <taxon>Octopus</taxon>
    </lineage>
</organism>
<proteinExistence type="predicted"/>
<reference evidence="1" key="1">
    <citation type="submission" date="2015-07" db="EMBL/GenBank/DDBJ databases">
        <title>MeaNS - Measles Nucleotide Surveillance Program.</title>
        <authorList>
            <person name="Tran T."/>
            <person name="Druce J."/>
        </authorList>
    </citation>
    <scope>NUCLEOTIDE SEQUENCE</scope>
    <source>
        <strain evidence="1">UCB-OBI-ISO-001</strain>
        <tissue evidence="1">Gonad</tissue>
    </source>
</reference>
<protein>
    <submittedName>
        <fullName evidence="1">Uncharacterized protein</fullName>
    </submittedName>
</protein>
<sequence>MCQKCAGDVTGYLTTPKLRRTFSQTTHNPLLEKKKKDVKQFVLFVFHFLQIFSLS</sequence>
<dbReference type="EMBL" id="KQ421100">
    <property type="protein sequence ID" value="KOF78408.1"/>
    <property type="molecule type" value="Genomic_DNA"/>
</dbReference>
<dbReference type="AlphaFoldDB" id="A0A0L8GN37"/>
<accession>A0A0L8GN37</accession>
<gene>
    <name evidence="1" type="ORF">OCBIM_22030829mg</name>
</gene>
<evidence type="ECO:0000313" key="1">
    <source>
        <dbReference type="EMBL" id="KOF78408.1"/>
    </source>
</evidence>
<name>A0A0L8GN37_OCTBM</name>